<dbReference type="STRING" id="1314773.A0A3N2PJL3"/>
<dbReference type="EMBL" id="ML119069">
    <property type="protein sequence ID" value="ROT34506.1"/>
    <property type="molecule type" value="Genomic_DNA"/>
</dbReference>
<feature type="domain" description="BAR" evidence="2">
    <location>
        <begin position="14"/>
        <end position="237"/>
    </location>
</feature>
<feature type="compositionally biased region" description="Polar residues" evidence="1">
    <location>
        <begin position="394"/>
        <end position="410"/>
    </location>
</feature>
<evidence type="ECO:0000256" key="1">
    <source>
        <dbReference type="SAM" id="MobiDB-lite"/>
    </source>
</evidence>
<dbReference type="Pfam" id="PF03114">
    <property type="entry name" value="BAR"/>
    <property type="match status" value="1"/>
</dbReference>
<organism evidence="3 4">
    <name type="scientific">Sodiomyces alkalinus (strain CBS 110278 / VKM F-3762 / F11)</name>
    <name type="common">Alkaliphilic filamentous fungus</name>
    <dbReference type="NCBI Taxonomy" id="1314773"/>
    <lineage>
        <taxon>Eukaryota</taxon>
        <taxon>Fungi</taxon>
        <taxon>Dikarya</taxon>
        <taxon>Ascomycota</taxon>
        <taxon>Pezizomycotina</taxon>
        <taxon>Sordariomycetes</taxon>
        <taxon>Hypocreomycetidae</taxon>
        <taxon>Glomerellales</taxon>
        <taxon>Plectosphaerellaceae</taxon>
        <taxon>Sodiomyces</taxon>
    </lineage>
</organism>
<feature type="compositionally biased region" description="Basic and acidic residues" evidence="1">
    <location>
        <begin position="239"/>
        <end position="259"/>
    </location>
</feature>
<keyword evidence="4" id="KW-1185">Reference proteome</keyword>
<dbReference type="AlphaFoldDB" id="A0A3N2PJL3"/>
<dbReference type="GO" id="GO:0005737">
    <property type="term" value="C:cytoplasm"/>
    <property type="evidence" value="ECO:0007669"/>
    <property type="project" value="InterPro"/>
</dbReference>
<name>A0A3N2PJL3_SODAK</name>
<reference evidence="3 4" key="1">
    <citation type="journal article" date="2018" name="Mol. Ecol.">
        <title>The obligate alkalophilic soda-lake fungus Sodiomyces alkalinus has shifted to a protein diet.</title>
        <authorList>
            <person name="Grum-Grzhimaylo A.A."/>
            <person name="Falkoski D.L."/>
            <person name="van den Heuvel J."/>
            <person name="Valero-Jimenez C.A."/>
            <person name="Min B."/>
            <person name="Choi I.G."/>
            <person name="Lipzen A."/>
            <person name="Daum C.G."/>
            <person name="Aanen D.K."/>
            <person name="Tsang A."/>
            <person name="Henrissat B."/>
            <person name="Bilanenko E.N."/>
            <person name="de Vries R.P."/>
            <person name="van Kan J.A.L."/>
            <person name="Grigoriev I.V."/>
            <person name="Debets A.J.M."/>
        </authorList>
    </citation>
    <scope>NUCLEOTIDE SEQUENCE [LARGE SCALE GENOMIC DNA]</scope>
    <source>
        <strain evidence="3 4">F11</strain>
    </source>
</reference>
<dbReference type="OrthoDB" id="14167at2759"/>
<evidence type="ECO:0000313" key="3">
    <source>
        <dbReference type="EMBL" id="ROT34506.1"/>
    </source>
</evidence>
<dbReference type="SMART" id="SM00721">
    <property type="entry name" value="BAR"/>
    <property type="match status" value="1"/>
</dbReference>
<protein>
    <submittedName>
        <fullName evidence="3">BAR-domain-containing protein</fullName>
    </submittedName>
</protein>
<dbReference type="SUPFAM" id="SSF103657">
    <property type="entry name" value="BAR/IMD domain-like"/>
    <property type="match status" value="1"/>
</dbReference>
<gene>
    <name evidence="3" type="ORF">SODALDRAFT_337991</name>
</gene>
<dbReference type="InterPro" id="IPR027267">
    <property type="entry name" value="AH/BAR_dom_sf"/>
</dbReference>
<dbReference type="PROSITE" id="PS51021">
    <property type="entry name" value="BAR"/>
    <property type="match status" value="1"/>
</dbReference>
<feature type="compositionally biased region" description="Polar residues" evidence="1">
    <location>
        <begin position="376"/>
        <end position="385"/>
    </location>
</feature>
<dbReference type="GeneID" id="39581217"/>
<dbReference type="CDD" id="cd07593">
    <property type="entry name" value="BAR_MUG137_fungi"/>
    <property type="match status" value="1"/>
</dbReference>
<dbReference type="InterPro" id="IPR004148">
    <property type="entry name" value="BAR_dom"/>
</dbReference>
<evidence type="ECO:0000313" key="4">
    <source>
        <dbReference type="Proteomes" id="UP000272025"/>
    </source>
</evidence>
<evidence type="ECO:0000259" key="2">
    <source>
        <dbReference type="PROSITE" id="PS51021"/>
    </source>
</evidence>
<feature type="region of interest" description="Disordered" evidence="1">
    <location>
        <begin position="370"/>
        <end position="445"/>
    </location>
</feature>
<dbReference type="Proteomes" id="UP000272025">
    <property type="component" value="Unassembled WGS sequence"/>
</dbReference>
<sequence>MQLTKKLDRAFQWAGEKIGGEKTGYSDEFKSLEAEMVIRQDGMEKLHKSTNGYVKWVSRRGESLEDKEKALPVGFVGRMMVAHGEDLDPNSQYGNSLIALGKANECLAEIQEAYVTEITQQWVEAIDMSLAMMKEYQVARKKHESRRLAYDTNITKLQKAKREDYRLEEEMRSSRAKFEESGEDVLRRMQDIKDAEPDNFRDLTRFLDAQLSYHERSAEALRRLRRTWPTEITSPPPTERFEQIERTERTERAEPERPARRLSVLSRARSTLSRNHPYEDPQDFEPEPQPQPVRMPFRSHHSEARFGNAPGAPDLPVRPTNNRSHTFQAASTLDRRPSAISHMPSISALRGNGAGRPLSRINTTENDIFADDYDDSSAQSTSGSPNWGGARSASPATSVGSLTRSSSNLQLVGGRKAAPPPPPPCRSKKPPPPIPPKRAATQVGY</sequence>
<dbReference type="Gene3D" id="1.20.1270.60">
    <property type="entry name" value="Arfaptin homology (AH) domain/BAR domain"/>
    <property type="match status" value="1"/>
</dbReference>
<feature type="region of interest" description="Disordered" evidence="1">
    <location>
        <begin position="228"/>
        <end position="323"/>
    </location>
</feature>
<feature type="compositionally biased region" description="Low complexity" evidence="1">
    <location>
        <begin position="261"/>
        <end position="274"/>
    </location>
</feature>
<dbReference type="RefSeq" id="XP_028462312.1">
    <property type="nucleotide sequence ID" value="XM_028612739.1"/>
</dbReference>
<feature type="compositionally biased region" description="Pro residues" evidence="1">
    <location>
        <begin position="418"/>
        <end position="436"/>
    </location>
</feature>
<accession>A0A3N2PJL3</accession>
<proteinExistence type="predicted"/>